<keyword evidence="7" id="KW-1185">Reference proteome</keyword>
<dbReference type="GO" id="GO:0016874">
    <property type="term" value="F:ligase activity"/>
    <property type="evidence" value="ECO:0007669"/>
    <property type="project" value="UniProtKB-KW"/>
</dbReference>
<dbReference type="GO" id="GO:0046872">
    <property type="term" value="F:metal ion binding"/>
    <property type="evidence" value="ECO:0007669"/>
    <property type="project" value="InterPro"/>
</dbReference>
<reference evidence="6 7" key="2">
    <citation type="journal article" date="2016" name="Genome Announc.">
        <title>Complete Genome Sequence of Algoriphagus sp. Strain M8-2, Isolated from a Brackish Lake.</title>
        <authorList>
            <person name="Muraguchi Y."/>
            <person name="Kushimoto K."/>
            <person name="Ohtsubo Y."/>
            <person name="Suzuki T."/>
            <person name="Dohra H."/>
            <person name="Kimbara K."/>
            <person name="Shintani M."/>
        </authorList>
    </citation>
    <scope>NUCLEOTIDE SEQUENCE [LARGE SCALE GENOMIC DNA]</scope>
    <source>
        <strain evidence="6 7">M8-2</strain>
    </source>
</reference>
<dbReference type="PANTHER" id="PTHR43585:SF2">
    <property type="entry name" value="ATP-GRASP ENZYME FSQD"/>
    <property type="match status" value="1"/>
</dbReference>
<feature type="domain" description="ATP-grasp" evidence="5">
    <location>
        <begin position="93"/>
        <end position="285"/>
    </location>
</feature>
<dbReference type="PANTHER" id="PTHR43585">
    <property type="entry name" value="FUMIPYRROLE BIOSYNTHESIS PROTEIN C"/>
    <property type="match status" value="1"/>
</dbReference>
<dbReference type="Gene3D" id="3.30.470.20">
    <property type="entry name" value="ATP-grasp fold, B domain"/>
    <property type="match status" value="1"/>
</dbReference>
<reference evidence="7" key="1">
    <citation type="submission" date="2015-09" db="EMBL/GenBank/DDBJ databases">
        <title>Complete sequence of Algoriphagus sp. M8-2.</title>
        <authorList>
            <person name="Shintani M."/>
        </authorList>
    </citation>
    <scope>NUCLEOTIDE SEQUENCE [LARGE SCALE GENOMIC DNA]</scope>
    <source>
        <strain evidence="7">M8-2</strain>
    </source>
</reference>
<name>A0A142ER31_9BACT</name>
<organism evidence="6 7">
    <name type="scientific">Algoriphagus sanaruensis</name>
    <dbReference type="NCBI Taxonomy" id="1727163"/>
    <lineage>
        <taxon>Bacteria</taxon>
        <taxon>Pseudomonadati</taxon>
        <taxon>Bacteroidota</taxon>
        <taxon>Cytophagia</taxon>
        <taxon>Cytophagales</taxon>
        <taxon>Cyclobacteriaceae</taxon>
        <taxon>Algoriphagus</taxon>
    </lineage>
</organism>
<evidence type="ECO:0000256" key="3">
    <source>
        <dbReference type="ARBA" id="ARBA00022840"/>
    </source>
</evidence>
<protein>
    <recommendedName>
        <fullName evidence="5">ATP-grasp domain-containing protein</fullName>
    </recommendedName>
</protein>
<dbReference type="SUPFAM" id="SSF56059">
    <property type="entry name" value="Glutathione synthetase ATP-binding domain-like"/>
    <property type="match status" value="1"/>
</dbReference>
<dbReference type="Pfam" id="PF15632">
    <property type="entry name" value="ATPgrasp_Ter"/>
    <property type="match status" value="1"/>
</dbReference>
<dbReference type="Proteomes" id="UP000073816">
    <property type="component" value="Chromosome"/>
</dbReference>
<dbReference type="PATRIC" id="fig|1727163.4.peg.2967"/>
<accession>A0A142ER31</accession>
<dbReference type="KEGG" id="alm:AO498_14140"/>
<keyword evidence="1" id="KW-0436">Ligase</keyword>
<gene>
    <name evidence="6" type="ORF">AO498_14140</name>
</gene>
<dbReference type="AlphaFoldDB" id="A0A142ER31"/>
<evidence type="ECO:0000313" key="7">
    <source>
        <dbReference type="Proteomes" id="UP000073816"/>
    </source>
</evidence>
<keyword evidence="3 4" id="KW-0067">ATP-binding</keyword>
<evidence type="ECO:0000256" key="4">
    <source>
        <dbReference type="PROSITE-ProRule" id="PRU00409"/>
    </source>
</evidence>
<evidence type="ECO:0000256" key="2">
    <source>
        <dbReference type="ARBA" id="ARBA00022741"/>
    </source>
</evidence>
<evidence type="ECO:0000256" key="1">
    <source>
        <dbReference type="ARBA" id="ARBA00022598"/>
    </source>
</evidence>
<dbReference type="RefSeq" id="WP_067549034.1">
    <property type="nucleotide sequence ID" value="NZ_CP012836.1"/>
</dbReference>
<dbReference type="STRING" id="1727163.AO498_14140"/>
<proteinExistence type="predicted"/>
<keyword evidence="2 4" id="KW-0547">Nucleotide-binding</keyword>
<sequence>MDRLKILVFPCGSEIGLEIYRSLMYSRHVELIGGSSIEDHGRFVYENYIGGLPFVEDSDFEEALQNLIQQENIDAIYPTMDLVIAKVTGMADRLNCKVIGSPVQSNLLALSKKKTYQFFEGKIRVPRLYDRLDQILKFPVFLKPDIGYGSRGTKLIHSMEELKKRITKVPDQLILEFLPGEEYTVDCFSDRFGNLLFSKPRKRGRIQKGISVHTLPAPEIEHLTNQIAIKINSEITLRGAWFFQVKKDENGELSLLEIATRLGGSSALFRAKGINFALMSIFDAFDYPVSVLENDFSLEMDRSLNQRFNIKYEFDTVYVDLDDCLILGEHVNPTLVKFLYSSINLRKRIVLITKHEKDLSITLKKYRLEGIFDEVIHIAKHQSKADFITESSAIFIDDSYAERKSVLENKKIPVFAPDAVQALLSTN</sequence>
<dbReference type="InterPro" id="IPR052032">
    <property type="entry name" value="ATP-dep_AA_Ligase"/>
</dbReference>
<dbReference type="GO" id="GO:0005524">
    <property type="term" value="F:ATP binding"/>
    <property type="evidence" value="ECO:0007669"/>
    <property type="project" value="UniProtKB-UniRule"/>
</dbReference>
<dbReference type="Gene3D" id="3.40.50.20">
    <property type="match status" value="1"/>
</dbReference>
<dbReference type="OrthoDB" id="9803907at2"/>
<dbReference type="InterPro" id="IPR011761">
    <property type="entry name" value="ATP-grasp"/>
</dbReference>
<evidence type="ECO:0000313" key="6">
    <source>
        <dbReference type="EMBL" id="AMQ57586.1"/>
    </source>
</evidence>
<evidence type="ECO:0000259" key="5">
    <source>
        <dbReference type="PROSITE" id="PS50975"/>
    </source>
</evidence>
<dbReference type="PROSITE" id="PS50975">
    <property type="entry name" value="ATP_GRASP"/>
    <property type="match status" value="1"/>
</dbReference>
<dbReference type="EMBL" id="CP012836">
    <property type="protein sequence ID" value="AMQ57586.1"/>
    <property type="molecule type" value="Genomic_DNA"/>
</dbReference>